<proteinExistence type="predicted"/>
<reference evidence="2" key="1">
    <citation type="journal article" date="2019" name="Int. J. Syst. Evol. Microbiol.">
        <title>The Global Catalogue of Microorganisms (GCM) 10K type strain sequencing project: providing services to taxonomists for standard genome sequencing and annotation.</title>
        <authorList>
            <consortium name="The Broad Institute Genomics Platform"/>
            <consortium name="The Broad Institute Genome Sequencing Center for Infectious Disease"/>
            <person name="Wu L."/>
            <person name="Ma J."/>
        </authorList>
    </citation>
    <scope>NUCLEOTIDE SEQUENCE [LARGE SCALE GENOMIC DNA]</scope>
    <source>
        <strain evidence="2">JCM 18715</strain>
    </source>
</reference>
<evidence type="ECO:0000313" key="1">
    <source>
        <dbReference type="EMBL" id="GAA5170111.1"/>
    </source>
</evidence>
<dbReference type="Pfam" id="PF14081">
    <property type="entry name" value="DUF4262"/>
    <property type="match status" value="1"/>
</dbReference>
<keyword evidence="2" id="KW-1185">Reference proteome</keyword>
<name>A0ABP9R0L5_9RHOO</name>
<gene>
    <name evidence="1" type="ORF">GCM10025770_32570</name>
</gene>
<dbReference type="InterPro" id="IPR025358">
    <property type="entry name" value="DUF4262"/>
</dbReference>
<dbReference type="RefSeq" id="WP_345534169.1">
    <property type="nucleotide sequence ID" value="NZ_BAABLD010000016.1"/>
</dbReference>
<dbReference type="Proteomes" id="UP001500547">
    <property type="component" value="Unassembled WGS sequence"/>
</dbReference>
<accession>A0ABP9R0L5</accession>
<dbReference type="EMBL" id="BAABLD010000016">
    <property type="protein sequence ID" value="GAA5170111.1"/>
    <property type="molecule type" value="Genomic_DNA"/>
</dbReference>
<organism evidence="1 2">
    <name type="scientific">Viridibacterium curvum</name>
    <dbReference type="NCBI Taxonomy" id="1101404"/>
    <lineage>
        <taxon>Bacteria</taxon>
        <taxon>Pseudomonadati</taxon>
        <taxon>Pseudomonadota</taxon>
        <taxon>Betaproteobacteria</taxon>
        <taxon>Rhodocyclales</taxon>
        <taxon>Rhodocyclaceae</taxon>
        <taxon>Viridibacterium</taxon>
    </lineage>
</organism>
<protein>
    <submittedName>
        <fullName evidence="1">DUF4262 domain-containing protein</fullName>
    </submittedName>
</protein>
<sequence>MDESDRRLLENIEKFGCQVMHISEEDELPPFAYSVGIQKTSGAPEVVVIGLKRDMAHFVVNEYNKRVRAGEKFTPGSRYSGFIGDFEMEVATVHQSHYKEYFGYSLWFYEGPHFDVVQLVFPNTSGVWPWESEATDWFRAWQPILSKPSDDEPSAL</sequence>
<comment type="caution">
    <text evidence="1">The sequence shown here is derived from an EMBL/GenBank/DDBJ whole genome shotgun (WGS) entry which is preliminary data.</text>
</comment>
<evidence type="ECO:0000313" key="2">
    <source>
        <dbReference type="Proteomes" id="UP001500547"/>
    </source>
</evidence>